<evidence type="ECO:0000259" key="16">
    <source>
        <dbReference type="Pfam" id="PF17900"/>
    </source>
</evidence>
<keyword evidence="6 13" id="KW-0378">Hydrolase</keyword>
<keyword evidence="5 11" id="KW-0479">Metal-binding</keyword>
<dbReference type="Pfam" id="PF11838">
    <property type="entry name" value="ERAP1_C"/>
    <property type="match status" value="1"/>
</dbReference>
<evidence type="ECO:0000256" key="13">
    <source>
        <dbReference type="RuleBase" id="RU364040"/>
    </source>
</evidence>
<reference evidence="17" key="1">
    <citation type="submission" date="2020-06" db="EMBL/GenBank/DDBJ databases">
        <title>WGS assembly of Ceratodon purpureus strain R40.</title>
        <authorList>
            <person name="Carey S.B."/>
            <person name="Jenkins J."/>
            <person name="Shu S."/>
            <person name="Lovell J.T."/>
            <person name="Sreedasyam A."/>
            <person name="Maumus F."/>
            <person name="Tiley G.P."/>
            <person name="Fernandez-Pozo N."/>
            <person name="Barry K."/>
            <person name="Chen C."/>
            <person name="Wang M."/>
            <person name="Lipzen A."/>
            <person name="Daum C."/>
            <person name="Saski C.A."/>
            <person name="Payton A.C."/>
            <person name="Mcbreen J.C."/>
            <person name="Conrad R.E."/>
            <person name="Kollar L.M."/>
            <person name="Olsson S."/>
            <person name="Huttunen S."/>
            <person name="Landis J.B."/>
            <person name="Wickett N.J."/>
            <person name="Johnson M.G."/>
            <person name="Rensing S.A."/>
            <person name="Grimwood J."/>
            <person name="Schmutz J."/>
            <person name="Mcdaniel S.F."/>
        </authorList>
    </citation>
    <scope>NUCLEOTIDE SEQUENCE</scope>
    <source>
        <strain evidence="17">R40</strain>
    </source>
</reference>
<dbReference type="InterPro" id="IPR045357">
    <property type="entry name" value="Aminopeptidase_N-like_N"/>
</dbReference>
<comment type="cofactor">
    <cofactor evidence="11 13">
        <name>Zn(2+)</name>
        <dbReference type="ChEBI" id="CHEBI:29105"/>
    </cofactor>
    <text evidence="11 13">Binds 1 zinc ion per subunit.</text>
</comment>
<keyword evidence="3 13" id="KW-0031">Aminopeptidase</keyword>
<feature type="binding site" evidence="11">
    <location>
        <position position="339"/>
    </location>
    <ligand>
        <name>Zn(2+)</name>
        <dbReference type="ChEBI" id="CHEBI:29105"/>
        <note>catalytic</note>
    </ligand>
</feature>
<dbReference type="GO" id="GO:0042277">
    <property type="term" value="F:peptide binding"/>
    <property type="evidence" value="ECO:0007669"/>
    <property type="project" value="TreeGrafter"/>
</dbReference>
<dbReference type="EC" id="3.4.11.-" evidence="13"/>
<dbReference type="FunFam" id="1.10.390.10:FF:000001">
    <property type="entry name" value="Aminopeptidase"/>
    <property type="match status" value="1"/>
</dbReference>
<dbReference type="GO" id="GO:0005615">
    <property type="term" value="C:extracellular space"/>
    <property type="evidence" value="ECO:0007669"/>
    <property type="project" value="TreeGrafter"/>
</dbReference>
<evidence type="ECO:0000259" key="15">
    <source>
        <dbReference type="Pfam" id="PF11838"/>
    </source>
</evidence>
<proteinExistence type="inferred from homology"/>
<evidence type="ECO:0000256" key="7">
    <source>
        <dbReference type="ARBA" id="ARBA00022833"/>
    </source>
</evidence>
<organism evidence="17 18">
    <name type="scientific">Ceratodon purpureus</name>
    <name type="common">Fire moss</name>
    <name type="synonym">Dicranum purpureum</name>
    <dbReference type="NCBI Taxonomy" id="3225"/>
    <lineage>
        <taxon>Eukaryota</taxon>
        <taxon>Viridiplantae</taxon>
        <taxon>Streptophyta</taxon>
        <taxon>Embryophyta</taxon>
        <taxon>Bryophyta</taxon>
        <taxon>Bryophytina</taxon>
        <taxon>Bryopsida</taxon>
        <taxon>Dicranidae</taxon>
        <taxon>Pseudoditrichales</taxon>
        <taxon>Ditrichaceae</taxon>
        <taxon>Ceratodon</taxon>
    </lineage>
</organism>
<dbReference type="SUPFAM" id="SSF63737">
    <property type="entry name" value="Leukotriene A4 hydrolase N-terminal domain"/>
    <property type="match status" value="1"/>
</dbReference>
<dbReference type="EMBL" id="CM026429">
    <property type="protein sequence ID" value="KAG0563499.1"/>
    <property type="molecule type" value="Genomic_DNA"/>
</dbReference>
<evidence type="ECO:0000256" key="12">
    <source>
        <dbReference type="PIRSR" id="PIRSR634016-4"/>
    </source>
</evidence>
<sequence length="940" mass="105909">MATRVAAAAAIALATSYVIATQLRKKSKIKKLSKAFQGKIRLPTSVTPNRYDLELTPKLDICKFDGKLSVTVSIVEATKYIVLNAADLTITDKSVWLRSKTSRQMLWPKSVELHPEDEILVLSFDDDLPIGDAILGMEFQGTLNDQMRGFYRSSYKVDGESRNMAVTQFEPADARRCFPCWDEPSFKATFKMTLHVPFDRVALSNMPIAEEIRNSKMKTVKFEESPRMSTYLVAIVVGELEFIEGHTKDGRSVRVYTEVGKTYQGKFALDVALRTLPFYAEYFGTEYPLPKLDMVAIPDFAAGAMENYGLVTYREAALLFDEKVSAAANKQRVAVVVAHELAHQWFGNLVTMEWWTHLWLNEGFATWVSYLAIDHLFPEWKIWTQFVEQTVDAFRLDGLVESHPIEVEVGHVREIDEIFDAISYKKGAAIIRMLQTYLGAKRFQEGLVSYISRYEYKNAKTEDLWSVLSEVSGEPVKELMDSWTKQQGYPVVSVKLKSEALVIEQSQYLSSGHEGDGEWVLPLTYCVGSYSRRLSELVRQKASVLSVRKVSSEAKKVEVLSSGVYEIKRAEDPMANGEKTLDRDTSSEFLDLTKDWVKLNVGQTGFYRVKYDEELASRLRSAISAGSLEATDRFGVLDDTYALCIARKQPLSILLSLMEVFRSETDYTVLMCLTDVSYRILKVMGDALPAASKDLKHFVSNLLLPSARRLGWEAASDEGHLDSMLRGELLSALVSFGHEETVNEAKRRFEAFLEDRDTPLLPADIRKVAYKAVMQSVTSSDKAGYEALLKIYRETDVSQERTRVLSTIGASSDPAVVSEALDFLLSKEVRNQDAIWVLAGISGEGRDAAWSWLKKNWGTVWNRFGESVLITRFISSIVSQFSSDEKANEIKDFFDANSAPGIDRTVGQSIERVRITSEWVKHVQAEEGIVEKIKQLGAQN</sequence>
<dbReference type="Gene3D" id="1.25.50.20">
    <property type="match status" value="1"/>
</dbReference>
<feature type="active site" description="Proton acceptor" evidence="10">
    <location>
        <position position="340"/>
    </location>
</feature>
<feature type="domain" description="ERAP1-like C-terminal" evidence="15">
    <location>
        <begin position="596"/>
        <end position="914"/>
    </location>
</feature>
<evidence type="ECO:0000256" key="1">
    <source>
        <dbReference type="ARBA" id="ARBA00004174"/>
    </source>
</evidence>
<name>A0A8T0GZ68_CERPU</name>
<keyword evidence="18" id="KW-1185">Reference proteome</keyword>
<dbReference type="GO" id="GO:0016020">
    <property type="term" value="C:membrane"/>
    <property type="evidence" value="ECO:0007669"/>
    <property type="project" value="TreeGrafter"/>
</dbReference>
<dbReference type="AlphaFoldDB" id="A0A8T0GZ68"/>
<dbReference type="Gene3D" id="1.10.390.10">
    <property type="entry name" value="Neutral Protease Domain 2"/>
    <property type="match status" value="1"/>
</dbReference>
<keyword evidence="8" id="KW-0256">Endoplasmic reticulum</keyword>
<dbReference type="InterPro" id="IPR024571">
    <property type="entry name" value="ERAP1-like_C_dom"/>
</dbReference>
<dbReference type="Pfam" id="PF17900">
    <property type="entry name" value="Peptidase_M1_N"/>
    <property type="match status" value="1"/>
</dbReference>
<evidence type="ECO:0000256" key="8">
    <source>
        <dbReference type="ARBA" id="ARBA00022848"/>
    </source>
</evidence>
<dbReference type="GO" id="GO:0070006">
    <property type="term" value="F:metalloaminopeptidase activity"/>
    <property type="evidence" value="ECO:0007669"/>
    <property type="project" value="TreeGrafter"/>
</dbReference>
<dbReference type="InterPro" id="IPR027268">
    <property type="entry name" value="Peptidase_M4/M1_CTD_sf"/>
</dbReference>
<evidence type="ECO:0000256" key="2">
    <source>
        <dbReference type="ARBA" id="ARBA00010136"/>
    </source>
</evidence>
<feature type="binding site" evidence="11">
    <location>
        <position position="343"/>
    </location>
    <ligand>
        <name>Zn(2+)</name>
        <dbReference type="ChEBI" id="CHEBI:29105"/>
        <note>catalytic</note>
    </ligand>
</feature>
<dbReference type="InterPro" id="IPR001930">
    <property type="entry name" value="Peptidase_M1"/>
</dbReference>
<evidence type="ECO:0000256" key="9">
    <source>
        <dbReference type="ARBA" id="ARBA00023049"/>
    </source>
</evidence>
<evidence type="ECO:0000313" key="18">
    <source>
        <dbReference type="Proteomes" id="UP000822688"/>
    </source>
</evidence>
<feature type="domain" description="Peptidase M1 membrane alanine aminopeptidase" evidence="14">
    <location>
        <begin position="267"/>
        <end position="483"/>
    </location>
</feature>
<dbReference type="FunFam" id="1.25.50.20:FF:000002">
    <property type="entry name" value="Aminopeptidase"/>
    <property type="match status" value="1"/>
</dbReference>
<feature type="site" description="Transition state stabilizer" evidence="12">
    <location>
        <position position="424"/>
    </location>
</feature>
<accession>A0A8T0GZ68</accession>
<comment type="subcellular location">
    <subcellularLocation>
        <location evidence="1">Microsome membrane</location>
        <topology evidence="1">Peripheral membrane protein</topology>
    </subcellularLocation>
</comment>
<dbReference type="Gene3D" id="2.60.40.1730">
    <property type="entry name" value="tricorn interacting facor f3 domain"/>
    <property type="match status" value="1"/>
</dbReference>
<dbReference type="InterPro" id="IPR042097">
    <property type="entry name" value="Aminopeptidase_N-like_N_sf"/>
</dbReference>
<keyword evidence="7 11" id="KW-0862">Zinc</keyword>
<keyword evidence="9 13" id="KW-0482">Metalloprotease</keyword>
<keyword evidence="4 13" id="KW-0645">Protease</keyword>
<dbReference type="GO" id="GO:0043171">
    <property type="term" value="P:peptide catabolic process"/>
    <property type="evidence" value="ECO:0007669"/>
    <property type="project" value="TreeGrafter"/>
</dbReference>
<dbReference type="PANTHER" id="PTHR11533:SF174">
    <property type="entry name" value="PUROMYCIN-SENSITIVE AMINOPEPTIDASE-RELATED"/>
    <property type="match status" value="1"/>
</dbReference>
<evidence type="ECO:0000256" key="5">
    <source>
        <dbReference type="ARBA" id="ARBA00022723"/>
    </source>
</evidence>
<feature type="domain" description="Aminopeptidase N-like N-terminal" evidence="16">
    <location>
        <begin position="48"/>
        <end position="232"/>
    </location>
</feature>
<dbReference type="CDD" id="cd09601">
    <property type="entry name" value="M1_APN-Q_like"/>
    <property type="match status" value="1"/>
</dbReference>
<protein>
    <recommendedName>
        <fullName evidence="13">Aminopeptidase</fullName>
        <ecNumber evidence="13">3.4.11.-</ecNumber>
    </recommendedName>
</protein>
<comment type="caution">
    <text evidence="17">The sequence shown here is derived from an EMBL/GenBank/DDBJ whole genome shotgun (WGS) entry which is preliminary data.</text>
</comment>
<dbReference type="FunFam" id="2.60.40.1730:FF:000002">
    <property type="entry name" value="Aminopeptidase"/>
    <property type="match status" value="1"/>
</dbReference>
<dbReference type="InterPro" id="IPR034016">
    <property type="entry name" value="M1_APN-typ"/>
</dbReference>
<evidence type="ECO:0000256" key="10">
    <source>
        <dbReference type="PIRSR" id="PIRSR634016-1"/>
    </source>
</evidence>
<comment type="similarity">
    <text evidence="2 13">Belongs to the peptidase M1 family.</text>
</comment>
<evidence type="ECO:0000256" key="11">
    <source>
        <dbReference type="PIRSR" id="PIRSR634016-3"/>
    </source>
</evidence>
<dbReference type="InterPro" id="IPR014782">
    <property type="entry name" value="Peptidase_M1_dom"/>
</dbReference>
<dbReference type="PANTHER" id="PTHR11533">
    <property type="entry name" value="PROTEASE M1 ZINC METALLOPROTEASE"/>
    <property type="match status" value="1"/>
</dbReference>
<gene>
    <name evidence="17" type="ORF">KC19_8G036300</name>
</gene>
<dbReference type="Proteomes" id="UP000822688">
    <property type="component" value="Chromosome 8"/>
</dbReference>
<evidence type="ECO:0000256" key="6">
    <source>
        <dbReference type="ARBA" id="ARBA00022801"/>
    </source>
</evidence>
<evidence type="ECO:0000259" key="14">
    <source>
        <dbReference type="Pfam" id="PF01433"/>
    </source>
</evidence>
<dbReference type="Gene3D" id="2.60.40.1910">
    <property type="match status" value="1"/>
</dbReference>
<dbReference type="GO" id="GO:0005737">
    <property type="term" value="C:cytoplasm"/>
    <property type="evidence" value="ECO:0007669"/>
    <property type="project" value="TreeGrafter"/>
</dbReference>
<dbReference type="Pfam" id="PF01433">
    <property type="entry name" value="Peptidase_M1"/>
    <property type="match status" value="1"/>
</dbReference>
<keyword evidence="8" id="KW-0492">Microsome</keyword>
<dbReference type="InterPro" id="IPR050344">
    <property type="entry name" value="Peptidase_M1_aminopeptidases"/>
</dbReference>
<dbReference type="SUPFAM" id="SSF55486">
    <property type="entry name" value="Metalloproteases ('zincins'), catalytic domain"/>
    <property type="match status" value="1"/>
</dbReference>
<evidence type="ECO:0000313" key="17">
    <source>
        <dbReference type="EMBL" id="KAG0563499.1"/>
    </source>
</evidence>
<dbReference type="PRINTS" id="PR00756">
    <property type="entry name" value="ALADIPTASE"/>
</dbReference>
<evidence type="ECO:0000256" key="4">
    <source>
        <dbReference type="ARBA" id="ARBA00022670"/>
    </source>
</evidence>
<evidence type="ECO:0000256" key="3">
    <source>
        <dbReference type="ARBA" id="ARBA00022438"/>
    </source>
</evidence>
<dbReference type="GO" id="GO:0008270">
    <property type="term" value="F:zinc ion binding"/>
    <property type="evidence" value="ECO:0007669"/>
    <property type="project" value="UniProtKB-UniRule"/>
</dbReference>
<feature type="binding site" evidence="11">
    <location>
        <position position="362"/>
    </location>
    <ligand>
        <name>Zn(2+)</name>
        <dbReference type="ChEBI" id="CHEBI:29105"/>
        <note>catalytic</note>
    </ligand>
</feature>
<dbReference type="GO" id="GO:0006508">
    <property type="term" value="P:proteolysis"/>
    <property type="evidence" value="ECO:0007669"/>
    <property type="project" value="UniProtKB-KW"/>
</dbReference>